<sequence>MQDVENIFWRLRWLFEVKTDKELAVAMNVPYKTLNGWKDRKSIPTKRLIDVSQDNLVSLEWLLDGKGNYSDIQNSVIVNGSNSGNIVNSHQHKVSSELMEFIELFEEYGNNKILQEFKDKLLKIKEVTQ</sequence>
<keyword evidence="3" id="KW-1185">Reference proteome</keyword>
<organism evidence="2 3">
    <name type="scientific">Campylobacter pinnipediorum subsp. caledonicus</name>
    <dbReference type="NCBI Taxonomy" id="1874362"/>
    <lineage>
        <taxon>Bacteria</taxon>
        <taxon>Pseudomonadati</taxon>
        <taxon>Campylobacterota</taxon>
        <taxon>Epsilonproteobacteria</taxon>
        <taxon>Campylobacterales</taxon>
        <taxon>Campylobacteraceae</taxon>
        <taxon>Campylobacter</taxon>
    </lineage>
</organism>
<name>A0A1S6U5Z5_9BACT</name>
<evidence type="ECO:0000313" key="2">
    <source>
        <dbReference type="EMBL" id="AQW87112.1"/>
    </source>
</evidence>
<gene>
    <name evidence="2" type="ORF">CPIN18021_0265</name>
</gene>
<dbReference type="GO" id="GO:0045892">
    <property type="term" value="P:negative regulation of DNA-templated transcription"/>
    <property type="evidence" value="ECO:0007669"/>
    <property type="project" value="InterPro"/>
</dbReference>
<evidence type="ECO:0000259" key="1">
    <source>
        <dbReference type="Pfam" id="PF07022"/>
    </source>
</evidence>
<feature type="domain" description="Bacteriophage CI repressor N-terminal" evidence="1">
    <location>
        <begin position="16"/>
        <end position="68"/>
    </location>
</feature>
<reference evidence="3" key="1">
    <citation type="submission" date="2016-09" db="EMBL/GenBank/DDBJ databases">
        <title>Comparative genomics of the Campylobacter concisus group.</title>
        <authorList>
            <person name="Miller W.G."/>
            <person name="Yee E."/>
            <person name="Chapman M.H."/>
            <person name="Huynh S."/>
            <person name="Bono J.L."/>
            <person name="On S.L.W."/>
            <person name="StLeger J."/>
            <person name="Foster G."/>
            <person name="Parker C.T."/>
        </authorList>
    </citation>
    <scope>NUCLEOTIDE SEQUENCE [LARGE SCALE GENOMIC DNA]</scope>
    <source>
        <strain evidence="3">RM18021</strain>
    </source>
</reference>
<dbReference type="InterPro" id="IPR010744">
    <property type="entry name" value="Phage_CI_N"/>
</dbReference>
<dbReference type="RefSeq" id="WP_078424232.1">
    <property type="nucleotide sequence ID" value="NZ_CP017258.1"/>
</dbReference>
<dbReference type="InterPro" id="IPR010982">
    <property type="entry name" value="Lambda_DNA-bd_dom_sf"/>
</dbReference>
<dbReference type="Pfam" id="PF07022">
    <property type="entry name" value="Phage_CI_repr"/>
    <property type="match status" value="1"/>
</dbReference>
<accession>A0A1S6U5Z5</accession>
<dbReference type="Gene3D" id="1.10.260.40">
    <property type="entry name" value="lambda repressor-like DNA-binding domains"/>
    <property type="match status" value="1"/>
</dbReference>
<evidence type="ECO:0000313" key="3">
    <source>
        <dbReference type="Proteomes" id="UP000190868"/>
    </source>
</evidence>
<protein>
    <submittedName>
        <fullName evidence="2">Putative transcriptional regulator</fullName>
    </submittedName>
</protein>
<proteinExistence type="predicted"/>
<dbReference type="GO" id="GO:0003677">
    <property type="term" value="F:DNA binding"/>
    <property type="evidence" value="ECO:0007669"/>
    <property type="project" value="InterPro"/>
</dbReference>
<dbReference type="AlphaFoldDB" id="A0A1S6U5Z5"/>
<dbReference type="EMBL" id="CP017258">
    <property type="protein sequence ID" value="AQW87112.1"/>
    <property type="molecule type" value="Genomic_DNA"/>
</dbReference>
<dbReference type="Proteomes" id="UP000190868">
    <property type="component" value="Chromosome"/>
</dbReference>